<dbReference type="PANTHER" id="PTHR43288">
    <property type="entry name" value="BIOTIN SYNTHASE-RELATED PROTEIN, RADICAL SAM SUPERFAMILY"/>
    <property type="match status" value="1"/>
</dbReference>
<organism evidence="1 2">
    <name type="scientific">Candidatus Desulfacyla euxinica</name>
    <dbReference type="NCBI Taxonomy" id="2841693"/>
    <lineage>
        <taxon>Bacteria</taxon>
        <taxon>Deltaproteobacteria</taxon>
        <taxon>Candidatus Desulfacyla</taxon>
    </lineage>
</organism>
<reference evidence="1 2" key="1">
    <citation type="submission" date="2020-08" db="EMBL/GenBank/DDBJ databases">
        <title>Bridging the membrane lipid divide: bacteria of the FCB group superphylum have the potential to synthesize archaeal ether lipids.</title>
        <authorList>
            <person name="Villanueva L."/>
            <person name="Von Meijenfeldt F.A.B."/>
            <person name="Westbye A.B."/>
            <person name="Yadav S."/>
            <person name="Hopmans E.C."/>
            <person name="Dutilh B.E."/>
            <person name="Sinninghe Damste J.S."/>
        </authorList>
    </citation>
    <scope>NUCLEOTIDE SEQUENCE [LARGE SCALE GENOMIC DNA]</scope>
    <source>
        <strain evidence="1">NIOZ-UU27</strain>
    </source>
</reference>
<dbReference type="PANTHER" id="PTHR43288:SF1">
    <property type="entry name" value="GLYCYL-RADICAL ENZYME ACTIVATING ENZYME MJ0021-RELATED"/>
    <property type="match status" value="1"/>
</dbReference>
<proteinExistence type="predicted"/>
<gene>
    <name evidence="1" type="ORF">H8E19_04125</name>
</gene>
<dbReference type="EMBL" id="JACNJD010000145">
    <property type="protein sequence ID" value="MBC8176571.1"/>
    <property type="molecule type" value="Genomic_DNA"/>
</dbReference>
<evidence type="ECO:0000313" key="1">
    <source>
        <dbReference type="EMBL" id="MBC8176571.1"/>
    </source>
</evidence>
<dbReference type="SUPFAM" id="SSF102114">
    <property type="entry name" value="Radical SAM enzymes"/>
    <property type="match status" value="1"/>
</dbReference>
<dbReference type="InterPro" id="IPR013785">
    <property type="entry name" value="Aldolase_TIM"/>
</dbReference>
<dbReference type="Proteomes" id="UP000650524">
    <property type="component" value="Unassembled WGS sequence"/>
</dbReference>
<sequence length="310" mass="35685">MKIMTIQEAFYKKFKRQRDVDALEYHASGHCAHIGKLSPGCKKCFVPDDFSCNILCGIECNLNCAYCPVKKEENSFKDIIFQKRRSSLYQCATTTDLSYTIPSVAFSGEGDPLMHMNVIIDFMKFLNGLEQYMKKRPWYYLYTNGIKADLDIILRLKDLGFDEIRFHTGASNFSKKVYENMKLAVPHLKAITVETPAWPPHREKLFEMLPIIQDIGVKHLNIGEVEITQENYDRISKILPNAEIYQCYGINLYDDGLTYDLVEEVLKRGYTYSVLDCNCLTKSIQRTPGKQVCHENVDGLCAEYEIVISE</sequence>
<evidence type="ECO:0000313" key="2">
    <source>
        <dbReference type="Proteomes" id="UP000650524"/>
    </source>
</evidence>
<name>A0A8J6T5I9_9DELT</name>
<evidence type="ECO:0008006" key="3">
    <source>
        <dbReference type="Google" id="ProtNLM"/>
    </source>
</evidence>
<dbReference type="AlphaFoldDB" id="A0A8J6T5I9"/>
<dbReference type="InterPro" id="IPR058240">
    <property type="entry name" value="rSAM_sf"/>
</dbReference>
<comment type="caution">
    <text evidence="1">The sequence shown here is derived from an EMBL/GenBank/DDBJ whole genome shotgun (WGS) entry which is preliminary data.</text>
</comment>
<dbReference type="Gene3D" id="3.20.20.70">
    <property type="entry name" value="Aldolase class I"/>
    <property type="match status" value="1"/>
</dbReference>
<accession>A0A8J6T5I9</accession>
<dbReference type="CDD" id="cd01335">
    <property type="entry name" value="Radical_SAM"/>
    <property type="match status" value="1"/>
</dbReference>
<protein>
    <recommendedName>
        <fullName evidence="3">Radical SAM protein</fullName>
    </recommendedName>
</protein>